<dbReference type="RefSeq" id="WP_350242411.1">
    <property type="nucleotide sequence ID" value="NZ_CP158299.1"/>
</dbReference>
<dbReference type="PANTHER" id="PTHR36503">
    <property type="entry name" value="BLR2520 PROTEIN"/>
    <property type="match status" value="1"/>
</dbReference>
<reference evidence="2" key="1">
    <citation type="submission" date="2024-06" db="EMBL/GenBank/DDBJ databases">
        <title>Draft Genome Sequence of Deinococcus sonorensis Type Strain KR-87, a Biofilm Producing Representative of the Genus Deinococcus.</title>
        <authorList>
            <person name="Boren L.S."/>
            <person name="Grosso R.A."/>
            <person name="Hugenberg-Cox A.N."/>
            <person name="Hill J.T.E."/>
            <person name="Albert C.M."/>
            <person name="Tuohy J.M."/>
        </authorList>
    </citation>
    <scope>NUCLEOTIDE SEQUENCE</scope>
    <source>
        <strain evidence="2">KR-87</strain>
    </source>
</reference>
<proteinExistence type="predicted"/>
<sequence length="137" mass="15184">MSITPNYLSFTVADLERALDFYRTLGLPIPAGAHLNAQGDAEDHVEITVGGLRIAWESERLIRQLSAGWTRPSGQSIGLGFQLDRPEQVDQTCQRMTGAGYTVVAAPYDAFWGQRYATVQDPDGHTLDLYAWLEQQA</sequence>
<name>A0AAU7U7D6_9DEIO</name>
<dbReference type="SUPFAM" id="SSF54593">
    <property type="entry name" value="Glyoxalase/Bleomycin resistance protein/Dihydroxybiphenyl dioxygenase"/>
    <property type="match status" value="1"/>
</dbReference>
<organism evidence="2">
    <name type="scientific">Deinococcus sonorensis KR-87</name>
    <dbReference type="NCBI Taxonomy" id="694439"/>
    <lineage>
        <taxon>Bacteria</taxon>
        <taxon>Thermotogati</taxon>
        <taxon>Deinococcota</taxon>
        <taxon>Deinococci</taxon>
        <taxon>Deinococcales</taxon>
        <taxon>Deinococcaceae</taxon>
        <taxon>Deinococcus</taxon>
    </lineage>
</organism>
<dbReference type="KEGG" id="dsc:ABOD76_13080"/>
<dbReference type="PANTHER" id="PTHR36503:SF3">
    <property type="entry name" value="BLR0126 PROTEIN"/>
    <property type="match status" value="1"/>
</dbReference>
<dbReference type="EMBL" id="CP158299">
    <property type="protein sequence ID" value="XBV84374.1"/>
    <property type="molecule type" value="Genomic_DNA"/>
</dbReference>
<evidence type="ECO:0000259" key="1">
    <source>
        <dbReference type="PROSITE" id="PS51819"/>
    </source>
</evidence>
<dbReference type="InterPro" id="IPR029068">
    <property type="entry name" value="Glyas_Bleomycin-R_OHBP_Dase"/>
</dbReference>
<gene>
    <name evidence="2" type="ORF">ABOD76_13080</name>
</gene>
<evidence type="ECO:0000313" key="2">
    <source>
        <dbReference type="EMBL" id="XBV84374.1"/>
    </source>
</evidence>
<feature type="domain" description="VOC" evidence="1">
    <location>
        <begin position="4"/>
        <end position="132"/>
    </location>
</feature>
<dbReference type="PROSITE" id="PS51819">
    <property type="entry name" value="VOC"/>
    <property type="match status" value="1"/>
</dbReference>
<dbReference type="Pfam" id="PF00903">
    <property type="entry name" value="Glyoxalase"/>
    <property type="match status" value="1"/>
</dbReference>
<dbReference type="InterPro" id="IPR037523">
    <property type="entry name" value="VOC_core"/>
</dbReference>
<protein>
    <submittedName>
        <fullName evidence="2">VOC family protein</fullName>
    </submittedName>
</protein>
<accession>A0AAU7U7D6</accession>
<dbReference type="AlphaFoldDB" id="A0AAU7U7D6"/>
<dbReference type="Gene3D" id="3.10.180.10">
    <property type="entry name" value="2,3-Dihydroxybiphenyl 1,2-Dioxygenase, domain 1"/>
    <property type="match status" value="1"/>
</dbReference>
<dbReference type="InterPro" id="IPR004360">
    <property type="entry name" value="Glyas_Fos-R_dOase_dom"/>
</dbReference>